<dbReference type="Proteomes" id="UP000007799">
    <property type="component" value="Unassembled WGS sequence"/>
</dbReference>
<sequence length="132" mass="13860">MNDTSSSSPSPFSCPFSFFHLSSAVTTAITTTIDGTTAITLRPTPATIWREADNAHHQQQQQQLLMCGCIVDELALRLSSISIFSSSSSSLGSPTAAAAAMDVEGVMCVYVPLPRMTTLLVVDGGRSLPGPP</sequence>
<dbReference type="GeneID" id="16077646"/>
<evidence type="ECO:0000313" key="2">
    <source>
        <dbReference type="Proteomes" id="UP000007799"/>
    </source>
</evidence>
<name>F2U2J6_SALR5</name>
<gene>
    <name evidence="1" type="ORF">PTSG_11832</name>
</gene>
<reference evidence="1" key="1">
    <citation type="submission" date="2009-08" db="EMBL/GenBank/DDBJ databases">
        <title>Annotation of Salpingoeca rosetta.</title>
        <authorList>
            <consortium name="The Broad Institute Genome Sequencing Platform"/>
            <person name="Russ C."/>
            <person name="Cuomo C."/>
            <person name="Burger G."/>
            <person name="Gray M.W."/>
            <person name="Holland P.W.H."/>
            <person name="King N."/>
            <person name="Lang F.B.F."/>
            <person name="Roger A.J."/>
            <person name="Ruiz-Trillo I."/>
            <person name="Young S.K."/>
            <person name="Zeng Q."/>
            <person name="Gargeya S."/>
            <person name="Alvarado L."/>
            <person name="Berlin A."/>
            <person name="Chapman S.B."/>
            <person name="Chen Z."/>
            <person name="Freedman E."/>
            <person name="Gellesch M."/>
            <person name="Goldberg J."/>
            <person name="Griggs A."/>
            <person name="Gujja S."/>
            <person name="Heilman E."/>
            <person name="Heiman D."/>
            <person name="Howarth C."/>
            <person name="Mehta T."/>
            <person name="Neiman D."/>
            <person name="Pearson M."/>
            <person name="Roberts A."/>
            <person name="Saif S."/>
            <person name="Shea T."/>
            <person name="Shenoy N."/>
            <person name="Sisk P."/>
            <person name="Stolte C."/>
            <person name="Sykes S."/>
            <person name="White J."/>
            <person name="Yandava C."/>
            <person name="Haas B."/>
            <person name="Nusbaum C."/>
            <person name="Birren B."/>
        </authorList>
    </citation>
    <scope>NUCLEOTIDE SEQUENCE</scope>
    <source>
        <strain evidence="1">ATCC 50818</strain>
    </source>
</reference>
<dbReference type="KEGG" id="sre:PTSG_11832"/>
<accession>F2U2J6</accession>
<dbReference type="EMBL" id="GL832959">
    <property type="protein sequence ID" value="EGD81351.1"/>
    <property type="molecule type" value="Genomic_DNA"/>
</dbReference>
<keyword evidence="2" id="KW-1185">Reference proteome</keyword>
<organism evidence="1 2">
    <name type="scientific">Salpingoeca rosetta (strain ATCC 50818 / BSB-021)</name>
    <dbReference type="NCBI Taxonomy" id="946362"/>
    <lineage>
        <taxon>Eukaryota</taxon>
        <taxon>Choanoflagellata</taxon>
        <taxon>Craspedida</taxon>
        <taxon>Salpingoecidae</taxon>
        <taxon>Salpingoeca</taxon>
    </lineage>
</organism>
<dbReference type="AlphaFoldDB" id="F2U2J6"/>
<dbReference type="RefSeq" id="XP_004996555.1">
    <property type="nucleotide sequence ID" value="XM_004996498.1"/>
</dbReference>
<evidence type="ECO:0000313" key="1">
    <source>
        <dbReference type="EMBL" id="EGD81351.1"/>
    </source>
</evidence>
<dbReference type="InParanoid" id="F2U2J6"/>
<protein>
    <submittedName>
        <fullName evidence="1">Uncharacterized protein</fullName>
    </submittedName>
</protein>
<proteinExistence type="predicted"/>